<organism evidence="3 4">
    <name type="scientific">Methylophilus luteus</name>
    <dbReference type="NCBI Taxonomy" id="640108"/>
    <lineage>
        <taxon>Bacteria</taxon>
        <taxon>Pseudomonadati</taxon>
        <taxon>Pseudomonadota</taxon>
        <taxon>Betaproteobacteria</taxon>
        <taxon>Nitrosomonadales</taxon>
        <taxon>Methylophilaceae</taxon>
        <taxon>Methylophilus</taxon>
    </lineage>
</organism>
<dbReference type="RefSeq" id="WP_379058648.1">
    <property type="nucleotide sequence ID" value="NZ_JBHTKB010000003.1"/>
</dbReference>
<dbReference type="PANTHER" id="PTHR30203:SF33">
    <property type="entry name" value="BLR4455 PROTEIN"/>
    <property type="match status" value="1"/>
</dbReference>
<dbReference type="InterPro" id="IPR003423">
    <property type="entry name" value="OMP_efflux"/>
</dbReference>
<evidence type="ECO:0000256" key="2">
    <source>
        <dbReference type="SAM" id="SignalP"/>
    </source>
</evidence>
<keyword evidence="2" id="KW-0732">Signal</keyword>
<comment type="similarity">
    <text evidence="1">Belongs to the outer membrane factor (OMF) (TC 1.B.17) family.</text>
</comment>
<dbReference type="EMBL" id="JBHTKB010000003">
    <property type="protein sequence ID" value="MFD0914612.1"/>
    <property type="molecule type" value="Genomic_DNA"/>
</dbReference>
<dbReference type="PANTHER" id="PTHR30203">
    <property type="entry name" value="OUTER MEMBRANE CATION EFFLUX PROTEIN"/>
    <property type="match status" value="1"/>
</dbReference>
<dbReference type="SUPFAM" id="SSF56954">
    <property type="entry name" value="Outer membrane efflux proteins (OEP)"/>
    <property type="match status" value="1"/>
</dbReference>
<dbReference type="InterPro" id="IPR010131">
    <property type="entry name" value="MdtP/NodT-like"/>
</dbReference>
<proteinExistence type="inferred from homology"/>
<feature type="chain" id="PRO_5047344063" evidence="2">
    <location>
        <begin position="29"/>
        <end position="580"/>
    </location>
</feature>
<evidence type="ECO:0000256" key="1">
    <source>
        <dbReference type="ARBA" id="ARBA00007613"/>
    </source>
</evidence>
<dbReference type="Pfam" id="PF02321">
    <property type="entry name" value="OEP"/>
    <property type="match status" value="1"/>
</dbReference>
<evidence type="ECO:0000313" key="4">
    <source>
        <dbReference type="Proteomes" id="UP001597128"/>
    </source>
</evidence>
<keyword evidence="4" id="KW-1185">Reference proteome</keyword>
<dbReference type="Gene3D" id="1.20.1600.10">
    <property type="entry name" value="Outer membrane efflux proteins (OEP)"/>
    <property type="match status" value="1"/>
</dbReference>
<protein>
    <submittedName>
        <fullName evidence="3">TolC family protein</fullName>
    </submittedName>
</protein>
<gene>
    <name evidence="3" type="ORF">ACFQ1Z_13700</name>
</gene>
<accession>A0ABW3F834</accession>
<name>A0ABW3F834_9PROT</name>
<feature type="signal peptide" evidence="2">
    <location>
        <begin position="1"/>
        <end position="28"/>
    </location>
</feature>
<sequence>MRRKGCIRQWSLPASLCLLLSIGNMAGADEVSDTRTRQRLQKPEGRALENYSQQPGQPLHDAIKQQQRRPAVAVDLKRALQPFDNPEDDSMLPEASGQQVTITDIRQRALQNNLQVKVARMDPELARQSLREEQAKFDQVIFAYAKYAEKDTPAMSGDKVIIKSDNPLLDGELAKLNLDAQKKEYWDVEAGIKVPLRTGGTVTLSAPLENRQSLGKFASDQYRSALRFSFSQPLLRNAGRDVNEASIRIAELDRDGVQLRTRLQTIRIVAMVDKAYWELYEAWAALDVRKNQFEYASQNLSMVKRRVQEGLTAKVEINRAEIGVADRMEALIVAETNLKLAHRQLQFLLNDLPDDQEKQSPWVPATPPNLVRFEFDRAHLIRDALDSRIELLDQELKLSADLIQIDYLQNQTLPMFSLDYQYGALSGSGERFSDIGQDLFQGRYRDWSVGLKFEMPVSNEARKAKLDRAVAQRMQRLTTKTLQTLTVKREIHDALDKIDQNWQRIIAARQQVLVAGINYEAELKQFNEGLRTMTEVLETLTRLGEAQLKEIRAISDYQISLVDVAFATGTVLGHGQISLQ</sequence>
<dbReference type="Proteomes" id="UP001597128">
    <property type="component" value="Unassembled WGS sequence"/>
</dbReference>
<evidence type="ECO:0000313" key="3">
    <source>
        <dbReference type="EMBL" id="MFD0914612.1"/>
    </source>
</evidence>
<reference evidence="4" key="1">
    <citation type="journal article" date="2019" name="Int. J. Syst. Evol. Microbiol.">
        <title>The Global Catalogue of Microorganisms (GCM) 10K type strain sequencing project: providing services to taxonomists for standard genome sequencing and annotation.</title>
        <authorList>
            <consortium name="The Broad Institute Genomics Platform"/>
            <consortium name="The Broad Institute Genome Sequencing Center for Infectious Disease"/>
            <person name="Wu L."/>
            <person name="Ma J."/>
        </authorList>
    </citation>
    <scope>NUCLEOTIDE SEQUENCE [LARGE SCALE GENOMIC DNA]</scope>
    <source>
        <strain evidence="4">CCUG 58412</strain>
    </source>
</reference>
<comment type="caution">
    <text evidence="3">The sequence shown here is derived from an EMBL/GenBank/DDBJ whole genome shotgun (WGS) entry which is preliminary data.</text>
</comment>